<sequence length="60" mass="6721">HKGSWLRSRAAAVFIARIAGWVFWFFLSVFNTLRFVPVSFAVFVCGFPVPVLVLSFSVLG</sequence>
<dbReference type="HOGENOM" id="CLU_2948453_0_0_1"/>
<reference evidence="2" key="3">
    <citation type="journal article" date="2004" name="Trends Parasitol.">
        <title>The Anopheles gambiae genome: an update.</title>
        <authorList>
            <person name="Mongin E."/>
            <person name="Louis C."/>
            <person name="Holt R.A."/>
            <person name="Birney E."/>
            <person name="Collins F.H."/>
        </authorList>
    </citation>
    <scope>NUCLEOTIDE SEQUENCE</scope>
    <source>
        <strain evidence="2">PEST</strain>
    </source>
</reference>
<reference evidence="2" key="5">
    <citation type="submission" date="2011-05" db="EMBL/GenBank/DDBJ databases">
        <authorList>
            <consortium name="VectorBase"/>
        </authorList>
    </citation>
    <scope>NUCLEOTIDE SEQUENCE</scope>
    <source>
        <strain evidence="2">PEST</strain>
    </source>
</reference>
<feature type="transmembrane region" description="Helical" evidence="1">
    <location>
        <begin position="12"/>
        <end position="30"/>
    </location>
</feature>
<keyword evidence="1" id="KW-0472">Membrane</keyword>
<protein>
    <submittedName>
        <fullName evidence="2">AGAP009951-PA</fullName>
    </submittedName>
</protein>
<organism evidence="2">
    <name type="scientific">Anopheles gambiae</name>
    <name type="common">African malaria mosquito</name>
    <dbReference type="NCBI Taxonomy" id="7165"/>
    <lineage>
        <taxon>Eukaryota</taxon>
        <taxon>Metazoa</taxon>
        <taxon>Ecdysozoa</taxon>
        <taxon>Arthropoda</taxon>
        <taxon>Hexapoda</taxon>
        <taxon>Insecta</taxon>
        <taxon>Pterygota</taxon>
        <taxon>Neoptera</taxon>
        <taxon>Endopterygota</taxon>
        <taxon>Diptera</taxon>
        <taxon>Nematocera</taxon>
        <taxon>Culicoidea</taxon>
        <taxon>Culicidae</taxon>
        <taxon>Anophelinae</taxon>
        <taxon>Anopheles</taxon>
    </lineage>
</organism>
<keyword evidence="1" id="KW-1133">Transmembrane helix</keyword>
<keyword evidence="1" id="KW-0812">Transmembrane</keyword>
<accession>A0NFX8</accession>
<evidence type="ECO:0000313" key="2">
    <source>
        <dbReference type="EMBL" id="EAU76067.1"/>
    </source>
</evidence>
<gene>
    <name evidence="2" type="ORF">AgaP_AGAP009951</name>
</gene>
<feature type="non-terminal residue" evidence="2">
    <location>
        <position position="1"/>
    </location>
</feature>
<reference evidence="2" key="4">
    <citation type="journal article" date="2007" name="Genome Biol.">
        <title>Update of the Anopheles gambiae PEST genome assembly.</title>
        <authorList>
            <person name="Sharakhova M.V."/>
            <person name="Hammond M.P."/>
            <person name="Lobo N.F."/>
            <person name="Krzywinski J."/>
            <person name="Unger M.F."/>
            <person name="Hillenmeyer M.E."/>
            <person name="Bruggner R.V."/>
            <person name="Birney E."/>
            <person name="Collins F.H."/>
        </authorList>
    </citation>
    <scope>NUCLEOTIDE SEQUENCE</scope>
    <source>
        <strain evidence="2">PEST</strain>
    </source>
</reference>
<reference evidence="2" key="1">
    <citation type="journal article" date="2002" name="Science">
        <title>The genome sequence of the malaria mosquito Anopheles gambiae.</title>
        <authorList>
            <person name="Holt R.A."/>
            <person name="Subramanian G.M."/>
            <person name="Halpern A."/>
            <person name="Sutton G.G."/>
            <person name="Charlab R."/>
            <person name="Nusskern D.R."/>
            <person name="Wincker P."/>
            <person name="Clark A.G."/>
            <person name="Ribeiro J.M."/>
            <person name="Wides R."/>
            <person name="Salzberg S.L."/>
            <person name="Loftus B."/>
            <person name="Yandell M."/>
            <person name="Majoros W.H."/>
            <person name="Rusch D.B."/>
            <person name="Lai Z."/>
            <person name="Kraft C.L."/>
            <person name="Abril J.F."/>
            <person name="Anthouard V."/>
            <person name="Arensburger P."/>
            <person name="Atkinson P.W."/>
            <person name="Baden H."/>
            <person name="de Berardinis V."/>
            <person name="Baldwin D."/>
            <person name="Benes V."/>
            <person name="Biedler J."/>
            <person name="Blass C."/>
            <person name="Bolanos R."/>
            <person name="Boscus D."/>
            <person name="Barnstead M."/>
            <person name="Cai S."/>
            <person name="Center A."/>
            <person name="Chaturverdi K."/>
            <person name="Christophides G.K."/>
            <person name="Chrystal M.A."/>
            <person name="Clamp M."/>
            <person name="Cravchik A."/>
            <person name="Curwen V."/>
            <person name="Dana A."/>
            <person name="Delcher A."/>
            <person name="Dew I."/>
            <person name="Evans C.A."/>
            <person name="Flanigan M."/>
            <person name="Grundschober-Freimoser A."/>
            <person name="Friedli L."/>
            <person name="Gu Z."/>
            <person name="Guan P."/>
            <person name="Guigo R."/>
            <person name="Hillenmeyer M.E."/>
            <person name="Hladun S.L."/>
            <person name="Hogan J.R."/>
            <person name="Hong Y.S."/>
            <person name="Hoover J."/>
            <person name="Jaillon O."/>
            <person name="Ke Z."/>
            <person name="Kodira C."/>
            <person name="Kokoza E."/>
            <person name="Koutsos A."/>
            <person name="Letunic I."/>
            <person name="Levitsky A."/>
            <person name="Liang Y."/>
            <person name="Lin J.J."/>
            <person name="Lobo N.F."/>
            <person name="Lopez J.R."/>
            <person name="Malek J.A."/>
            <person name="McIntosh T.C."/>
            <person name="Meister S."/>
            <person name="Miller J."/>
            <person name="Mobarry C."/>
            <person name="Mongin E."/>
            <person name="Murphy S.D."/>
            <person name="O'Brochta D.A."/>
            <person name="Pfannkoch C."/>
            <person name="Qi R."/>
            <person name="Regier M.A."/>
            <person name="Remington K."/>
            <person name="Shao H."/>
            <person name="Sharakhova M.V."/>
            <person name="Sitter C.D."/>
            <person name="Shetty J."/>
            <person name="Smith T.J."/>
            <person name="Strong R."/>
            <person name="Sun J."/>
            <person name="Thomasova D."/>
            <person name="Ton L.Q."/>
            <person name="Topalis P."/>
            <person name="Tu Z."/>
            <person name="Unger M.F."/>
            <person name="Walenz B."/>
            <person name="Wang A."/>
            <person name="Wang J."/>
            <person name="Wang M."/>
            <person name="Wang X."/>
            <person name="Woodford K.J."/>
            <person name="Wortman J.R."/>
            <person name="Wu M."/>
            <person name="Yao A."/>
            <person name="Zdobnov E.M."/>
            <person name="Zhang H."/>
            <person name="Zhao Q."/>
            <person name="Zhao S."/>
            <person name="Zhu S.C."/>
            <person name="Zhimulev I."/>
            <person name="Coluzzi M."/>
            <person name="della Torre A."/>
            <person name="Roth C.W."/>
            <person name="Louis C."/>
            <person name="Kalush F."/>
            <person name="Mural R.J."/>
            <person name="Myers E.W."/>
            <person name="Adams M.D."/>
            <person name="Smith H.O."/>
            <person name="Broder S."/>
            <person name="Gardner M.J."/>
            <person name="Fraser C.M."/>
            <person name="Birney E."/>
            <person name="Bork P."/>
            <person name="Brey P.T."/>
            <person name="Venter J.C."/>
            <person name="Weissenbach J."/>
            <person name="Kafatos F.C."/>
            <person name="Collins F.H."/>
            <person name="Hoffman S.L."/>
        </authorList>
    </citation>
    <scope>NUCLEOTIDE SEQUENCE [LARGE SCALE GENOMIC DNA]</scope>
    <source>
        <strain evidence="2">PEST</strain>
    </source>
</reference>
<proteinExistence type="predicted"/>
<feature type="transmembrane region" description="Helical" evidence="1">
    <location>
        <begin position="36"/>
        <end position="59"/>
    </location>
</feature>
<dbReference type="EMBL" id="AAAB01008980">
    <property type="protein sequence ID" value="EAU76067.1"/>
    <property type="molecule type" value="Genomic_DNA"/>
</dbReference>
<name>A0NFX8_ANOGA</name>
<dbReference type="PaxDb" id="7165-AGAP009951-PA"/>
<reference evidence="2" key="2">
    <citation type="submission" date="2002-03" db="EMBL/GenBank/DDBJ databases">
        <authorList>
            <consortium name="The Anopheles Genome Sequencing Consortium"/>
        </authorList>
    </citation>
    <scope>NUCLEOTIDE SEQUENCE</scope>
    <source>
        <strain evidence="2">PEST</strain>
    </source>
</reference>
<evidence type="ECO:0000256" key="1">
    <source>
        <dbReference type="SAM" id="Phobius"/>
    </source>
</evidence>
<comment type="caution">
    <text evidence="2">The sequence shown here is derived from an EMBL/GenBank/DDBJ whole genome shotgun (WGS) entry which is preliminary data.</text>
</comment>
<dbReference type="AlphaFoldDB" id="A0NFX8"/>